<keyword evidence="1" id="KW-1133">Transmembrane helix</keyword>
<keyword evidence="1" id="KW-0812">Transmembrane</keyword>
<feature type="transmembrane region" description="Helical" evidence="1">
    <location>
        <begin position="36"/>
        <end position="56"/>
    </location>
</feature>
<dbReference type="EMBL" id="MN738864">
    <property type="protein sequence ID" value="QHT28808.1"/>
    <property type="molecule type" value="Genomic_DNA"/>
</dbReference>
<evidence type="ECO:0000313" key="2">
    <source>
        <dbReference type="EMBL" id="QHT28808.1"/>
    </source>
</evidence>
<protein>
    <submittedName>
        <fullName evidence="2">Uncharacterized protein</fullName>
    </submittedName>
</protein>
<reference evidence="2" key="1">
    <citation type="journal article" date="2020" name="Nature">
        <title>Giant virus diversity and host interactions through global metagenomics.</title>
        <authorList>
            <person name="Schulz F."/>
            <person name="Roux S."/>
            <person name="Paez-Espino D."/>
            <person name="Jungbluth S."/>
            <person name="Walsh D.A."/>
            <person name="Denef V.J."/>
            <person name="McMahon K.D."/>
            <person name="Konstantinidis K.T."/>
            <person name="Eloe-Fadrosh E.A."/>
            <person name="Kyrpides N.C."/>
            <person name="Woyke T."/>
        </authorList>
    </citation>
    <scope>NUCLEOTIDE SEQUENCE</scope>
    <source>
        <strain evidence="2">GVMAG-M-3300001351-8</strain>
    </source>
</reference>
<accession>A0A6C0EIJ1</accession>
<keyword evidence="1" id="KW-0472">Membrane</keyword>
<feature type="transmembrane region" description="Helical" evidence="1">
    <location>
        <begin position="99"/>
        <end position="118"/>
    </location>
</feature>
<organism evidence="2">
    <name type="scientific">viral metagenome</name>
    <dbReference type="NCBI Taxonomy" id="1070528"/>
    <lineage>
        <taxon>unclassified sequences</taxon>
        <taxon>metagenomes</taxon>
        <taxon>organismal metagenomes</taxon>
    </lineage>
</organism>
<name>A0A6C0EIJ1_9ZZZZ</name>
<feature type="transmembrane region" description="Helical" evidence="1">
    <location>
        <begin position="7"/>
        <end position="24"/>
    </location>
</feature>
<feature type="transmembrane region" description="Helical" evidence="1">
    <location>
        <begin position="68"/>
        <end position="87"/>
    </location>
</feature>
<sequence>MDELIKRFILFLFICIPLRFLISYGVKKIPLDKLPYLGLLGLFPVIGFTIIYLFKLRKVGPETFGKPIWWNGLRPIHAILYLCFVVMAVQKHPDSWKPLFIDAVVGLNAFIINHSAILL</sequence>
<evidence type="ECO:0000256" key="1">
    <source>
        <dbReference type="SAM" id="Phobius"/>
    </source>
</evidence>
<proteinExistence type="predicted"/>
<dbReference type="AlphaFoldDB" id="A0A6C0EIJ1"/>